<dbReference type="EMBL" id="JAODUP010000425">
    <property type="protein sequence ID" value="KAK2150060.1"/>
    <property type="molecule type" value="Genomic_DNA"/>
</dbReference>
<dbReference type="Gene3D" id="2.120.10.30">
    <property type="entry name" value="TolB, C-terminal domain"/>
    <property type="match status" value="2"/>
</dbReference>
<protein>
    <submittedName>
        <fullName evidence="1">Uncharacterized protein</fullName>
    </submittedName>
</protein>
<dbReference type="AlphaFoldDB" id="A0AAD9JCS9"/>
<dbReference type="PANTHER" id="PTHR46513:SF13">
    <property type="entry name" value="EGF-LIKE DOMAIN-CONTAINING PROTEIN"/>
    <property type="match status" value="1"/>
</dbReference>
<dbReference type="GO" id="GO:0005886">
    <property type="term" value="C:plasma membrane"/>
    <property type="evidence" value="ECO:0007669"/>
    <property type="project" value="TreeGrafter"/>
</dbReference>
<sequence length="455" mass="51182">MMPTFSESNLRWVEESSSSTCISTLMGDPTEWVQKLIDDPDYEVDIEPYCISSDDGHFGVLKTNPNAPYIMITTDKQSGGLMSFSLMPEGLVIVQFGELRPYFDILIKNLDNPHELVIDPDEGYLFWAESTSIKRASLNPDSTTEILTGISSDTLLTLDRVEQKVFVLDQEQGSIQSMNYDGSDLKTVISGLKNDLDKTLAGIAAEQVDLVFDDNSSSTLGSIAMFNNTPIQSTKYVTDNFVLVTDVAESGIYQIDIDSNQILGLPIESTSNQRIEAAVYDPVENQVIWIDTGNGTLRSLVLEDGCTEKIIYTFTDESIVDDITLDKKERFIYYVDSGLSLIGRVSLTDSLAYWTDSLKENLEQIQFDGNKRKTIETVEGLYSVAIDKDFFYLLRTHDVRRYSLTNKPQSTLGLKIFSLLNDISFYSSTGNIISEDNLNNFDFQQLKYYSWNTKV</sequence>
<dbReference type="InterPro" id="IPR011042">
    <property type="entry name" value="6-blade_b-propeller_TolB-like"/>
</dbReference>
<keyword evidence="2" id="KW-1185">Reference proteome</keyword>
<dbReference type="Proteomes" id="UP001208570">
    <property type="component" value="Unassembled WGS sequence"/>
</dbReference>
<proteinExistence type="predicted"/>
<dbReference type="SUPFAM" id="SSF63825">
    <property type="entry name" value="YWTD domain"/>
    <property type="match status" value="1"/>
</dbReference>
<comment type="caution">
    <text evidence="1">The sequence shown here is derived from an EMBL/GenBank/DDBJ whole genome shotgun (WGS) entry which is preliminary data.</text>
</comment>
<name>A0AAD9JCS9_9ANNE</name>
<evidence type="ECO:0000313" key="1">
    <source>
        <dbReference type="EMBL" id="KAK2150060.1"/>
    </source>
</evidence>
<reference evidence="1" key="1">
    <citation type="journal article" date="2023" name="Mol. Biol. Evol.">
        <title>Third-Generation Sequencing Reveals the Adaptive Role of the Epigenome in Three Deep-Sea Polychaetes.</title>
        <authorList>
            <person name="Perez M."/>
            <person name="Aroh O."/>
            <person name="Sun Y."/>
            <person name="Lan Y."/>
            <person name="Juniper S.K."/>
            <person name="Young C.R."/>
            <person name="Angers B."/>
            <person name="Qian P.Y."/>
        </authorList>
    </citation>
    <scope>NUCLEOTIDE SEQUENCE</scope>
    <source>
        <strain evidence="1">P08H-3</strain>
    </source>
</reference>
<dbReference type="GO" id="GO:0060070">
    <property type="term" value="P:canonical Wnt signaling pathway"/>
    <property type="evidence" value="ECO:0007669"/>
    <property type="project" value="TreeGrafter"/>
</dbReference>
<dbReference type="SMART" id="SM00135">
    <property type="entry name" value="LY"/>
    <property type="match status" value="3"/>
</dbReference>
<gene>
    <name evidence="1" type="ORF">LSH36_425g00032</name>
</gene>
<organism evidence="1 2">
    <name type="scientific">Paralvinella palmiformis</name>
    <dbReference type="NCBI Taxonomy" id="53620"/>
    <lineage>
        <taxon>Eukaryota</taxon>
        <taxon>Metazoa</taxon>
        <taxon>Spiralia</taxon>
        <taxon>Lophotrochozoa</taxon>
        <taxon>Annelida</taxon>
        <taxon>Polychaeta</taxon>
        <taxon>Sedentaria</taxon>
        <taxon>Canalipalpata</taxon>
        <taxon>Terebellida</taxon>
        <taxon>Terebelliformia</taxon>
        <taxon>Alvinellidae</taxon>
        <taxon>Paralvinella</taxon>
    </lineage>
</organism>
<dbReference type="GO" id="GO:0017147">
    <property type="term" value="F:Wnt-protein binding"/>
    <property type="evidence" value="ECO:0007669"/>
    <property type="project" value="TreeGrafter"/>
</dbReference>
<accession>A0AAD9JCS9</accession>
<evidence type="ECO:0000313" key="2">
    <source>
        <dbReference type="Proteomes" id="UP001208570"/>
    </source>
</evidence>
<dbReference type="InterPro" id="IPR000033">
    <property type="entry name" value="LDLR_classB_rpt"/>
</dbReference>
<dbReference type="PANTHER" id="PTHR46513">
    <property type="entry name" value="VITELLOGENIN RECEPTOR-LIKE PROTEIN-RELATED-RELATED"/>
    <property type="match status" value="1"/>
</dbReference>
<dbReference type="GO" id="GO:0042813">
    <property type="term" value="F:Wnt receptor activity"/>
    <property type="evidence" value="ECO:0007669"/>
    <property type="project" value="TreeGrafter"/>
</dbReference>
<dbReference type="InterPro" id="IPR050778">
    <property type="entry name" value="Cueball_EGF_LRP_Nidogen"/>
</dbReference>